<dbReference type="AlphaFoldDB" id="A0A238ZNJ7"/>
<organism evidence="1 2">
    <name type="scientific">Dokdonia pacifica</name>
    <dbReference type="NCBI Taxonomy" id="1627892"/>
    <lineage>
        <taxon>Bacteria</taxon>
        <taxon>Pseudomonadati</taxon>
        <taxon>Bacteroidota</taxon>
        <taxon>Flavobacteriia</taxon>
        <taxon>Flavobacteriales</taxon>
        <taxon>Flavobacteriaceae</taxon>
        <taxon>Dokdonia</taxon>
    </lineage>
</organism>
<sequence length="201" mass="23322">MHHTLLKNIQILGFLFIGAIIYGQEYQFDIQNTSLDAYIQMEEQLGSVQMPNTTKYISLSGNAQPITFKRKGNILPGLVTYLHFKEKDSLMSKVLYEWDPKNSKELEEGEKQSEEFQKALIQKYKDLEKELTTLYGTPKSRGNLSDTTLADQPGGLRKNNKWYPNEHTEIELYIVVSNMYKKSGIVTITPTYRIRLYIKNR</sequence>
<dbReference type="RefSeq" id="WP_089371658.1">
    <property type="nucleotide sequence ID" value="NZ_BMEP01000001.1"/>
</dbReference>
<gene>
    <name evidence="1" type="ORF">SAMN06265376_103338</name>
</gene>
<protein>
    <submittedName>
        <fullName evidence="1">Uncharacterized protein</fullName>
    </submittedName>
</protein>
<dbReference type="EMBL" id="FZNY01000003">
    <property type="protein sequence ID" value="SNR84284.1"/>
    <property type="molecule type" value="Genomic_DNA"/>
</dbReference>
<name>A0A238ZNJ7_9FLAO</name>
<dbReference type="OrthoDB" id="759000at2"/>
<reference evidence="1 2" key="1">
    <citation type="submission" date="2017-06" db="EMBL/GenBank/DDBJ databases">
        <authorList>
            <person name="Kim H.J."/>
            <person name="Triplett B.A."/>
        </authorList>
    </citation>
    <scope>NUCLEOTIDE SEQUENCE [LARGE SCALE GENOMIC DNA]</scope>
    <source>
        <strain evidence="1 2">DSM 25597</strain>
    </source>
</reference>
<evidence type="ECO:0000313" key="1">
    <source>
        <dbReference type="EMBL" id="SNR84284.1"/>
    </source>
</evidence>
<accession>A0A238ZNJ7</accession>
<evidence type="ECO:0000313" key="2">
    <source>
        <dbReference type="Proteomes" id="UP000198379"/>
    </source>
</evidence>
<dbReference type="Proteomes" id="UP000198379">
    <property type="component" value="Unassembled WGS sequence"/>
</dbReference>
<proteinExistence type="predicted"/>
<keyword evidence="2" id="KW-1185">Reference proteome</keyword>